<dbReference type="Gene3D" id="2.60.120.1440">
    <property type="match status" value="1"/>
</dbReference>
<dbReference type="GO" id="GO:0016989">
    <property type="term" value="F:sigma factor antagonist activity"/>
    <property type="evidence" value="ECO:0007669"/>
    <property type="project" value="TreeGrafter"/>
</dbReference>
<evidence type="ECO:0000256" key="1">
    <source>
        <dbReference type="SAM" id="Phobius"/>
    </source>
</evidence>
<dbReference type="PANTHER" id="PTHR30273">
    <property type="entry name" value="PERIPLASMIC SIGNAL SENSOR AND SIGMA FACTOR ACTIVATOR FECR-RELATED"/>
    <property type="match status" value="1"/>
</dbReference>
<accession>A0A916JBZ2</accession>
<feature type="domain" description="FecR protein" evidence="2">
    <location>
        <begin position="119"/>
        <end position="214"/>
    </location>
</feature>
<dbReference type="PANTHER" id="PTHR30273:SF2">
    <property type="entry name" value="PROTEIN FECR"/>
    <property type="match status" value="1"/>
</dbReference>
<dbReference type="InterPro" id="IPR032508">
    <property type="entry name" value="FecR_C"/>
</dbReference>
<protein>
    <recommendedName>
        <fullName evidence="6">FecR family protein</fullName>
    </recommendedName>
</protein>
<dbReference type="EMBL" id="CAJRAF010000002">
    <property type="protein sequence ID" value="CAG4999838.1"/>
    <property type="molecule type" value="Genomic_DNA"/>
</dbReference>
<organism evidence="4 5">
    <name type="scientific">Dyadobacter helix</name>
    <dbReference type="NCBI Taxonomy" id="2822344"/>
    <lineage>
        <taxon>Bacteria</taxon>
        <taxon>Pseudomonadati</taxon>
        <taxon>Bacteroidota</taxon>
        <taxon>Cytophagia</taxon>
        <taxon>Cytophagales</taxon>
        <taxon>Spirosomataceae</taxon>
        <taxon>Dyadobacter</taxon>
    </lineage>
</organism>
<proteinExistence type="predicted"/>
<keyword evidence="1" id="KW-0472">Membrane</keyword>
<evidence type="ECO:0000313" key="4">
    <source>
        <dbReference type="EMBL" id="CAG4999838.1"/>
    </source>
</evidence>
<keyword evidence="1" id="KW-1133">Transmembrane helix</keyword>
<dbReference type="Pfam" id="PF16344">
    <property type="entry name" value="FecR_C"/>
    <property type="match status" value="1"/>
</dbReference>
<feature type="domain" description="Protein FecR C-terminal" evidence="3">
    <location>
        <begin position="260"/>
        <end position="328"/>
    </location>
</feature>
<keyword evidence="5" id="KW-1185">Reference proteome</keyword>
<evidence type="ECO:0000259" key="2">
    <source>
        <dbReference type="Pfam" id="PF04773"/>
    </source>
</evidence>
<evidence type="ECO:0000313" key="5">
    <source>
        <dbReference type="Proteomes" id="UP000680038"/>
    </source>
</evidence>
<name>A0A916JBZ2_9BACT</name>
<dbReference type="RefSeq" id="WP_215238966.1">
    <property type="nucleotide sequence ID" value="NZ_CAJRAF010000002.1"/>
</dbReference>
<dbReference type="AlphaFoldDB" id="A0A916JBZ2"/>
<dbReference type="PIRSF" id="PIRSF018266">
    <property type="entry name" value="FecR"/>
    <property type="match status" value="1"/>
</dbReference>
<dbReference type="Pfam" id="PF04773">
    <property type="entry name" value="FecR"/>
    <property type="match status" value="1"/>
</dbReference>
<evidence type="ECO:0000259" key="3">
    <source>
        <dbReference type="Pfam" id="PF16344"/>
    </source>
</evidence>
<gene>
    <name evidence="4" type="ORF">DYBT9275_02321</name>
</gene>
<dbReference type="InterPro" id="IPR012373">
    <property type="entry name" value="Ferrdict_sens_TM"/>
</dbReference>
<dbReference type="Proteomes" id="UP000680038">
    <property type="component" value="Unassembled WGS sequence"/>
</dbReference>
<dbReference type="InterPro" id="IPR006860">
    <property type="entry name" value="FecR"/>
</dbReference>
<reference evidence="4" key="1">
    <citation type="submission" date="2021-04" db="EMBL/GenBank/DDBJ databases">
        <authorList>
            <person name="Rodrigo-Torres L."/>
            <person name="Arahal R. D."/>
            <person name="Lucena T."/>
        </authorList>
    </citation>
    <scope>NUCLEOTIDE SEQUENCE</scope>
    <source>
        <strain evidence="4">CECT 9275</strain>
    </source>
</reference>
<evidence type="ECO:0008006" key="6">
    <source>
        <dbReference type="Google" id="ProtNLM"/>
    </source>
</evidence>
<feature type="transmembrane region" description="Helical" evidence="1">
    <location>
        <begin position="92"/>
        <end position="111"/>
    </location>
</feature>
<comment type="caution">
    <text evidence="4">The sequence shown here is derived from an EMBL/GenBank/DDBJ whole genome shotgun (WGS) entry which is preliminary data.</text>
</comment>
<dbReference type="Gene3D" id="3.55.50.30">
    <property type="match status" value="1"/>
</dbReference>
<sequence length="333" mass="38227">MRPEDLIQDETFIAWFRKSDPEHEKQWTAWIQNNPEFRQTVNEAVFLLKALDLKDVAPSYQDTLKARNRLMNSVNKWENDQKNLIPIYRKRSIWWAAASIIFLLATAVLWMKNPFGPQRYITEAGESKVFRLPDGSEVTLNGNSELKLANSWNEATTREVWLEGEGYFSVRHTRTDSRFIVHTNDVNIEVLGTEFNVKQRSEKTTVVLKSGKVQLSKQADPSARPLMMKPGELVEYSADSRQLTRKEVNATQYTAWKEGKLVFEDASIREVAGILQQDYGFDIVIDGNVSTANEFNGVFSTNSIDVLLTALSRAYDLDIQRNDTKITIRNKPE</sequence>
<keyword evidence="1" id="KW-0812">Transmembrane</keyword>